<accession>A0ABQ9GR84</accession>
<comment type="caution">
    <text evidence="1">The sequence shown here is derived from an EMBL/GenBank/DDBJ whole genome shotgun (WGS) entry which is preliminary data.</text>
</comment>
<sequence length="680" mass="75787">MSGGVGKGRLGGFGGEFGKAQKMRGGLELCFWVMREGLGIVTLNIARAFRDGSATRMAEWLRGKGGFPGLRKQTDLRVRVSVCIACTAVSGKDQITQDMAREQPAHVVIVGHMCSAVEYCAIEVERQDRRILRAAIADRTATSEQTAARLPWRRKIGAPRGKKGEALYSVMSPASSTVYPVATLGNSPWHNDFGNRSLRWLFSSYVNIGGSGQCTVHPERHPARSATKFAGSGRCATLAGQCLATFRSCNPTCSSRSISLVSSITRSIPIDRVWDWVRCHLARHPAPLTTLALLNHQWLVSLAKWVRFPEGSLPNFCIWESCRTIQLVSGFARGSPVSLFRAFWRCSILTSLLITSMLRVTKISSLTQISLASMGSVLKPKWFHGPVRFRAKPAGWLTMKRMWSGPRKGRSIRCSRNGKSYLVRSREIFAPFVLMSVRDDSMFLKNILFTDDLNPWARKLIKYALLGDGESGLGPPRGAPATVESERVTDLLTNSQCDKRTEHMPRRMHRDANPPSSDYKSATLHMSYENRAQLHHDDNTYTQFARLSSDAVLSFVHYRIPCPLPKLGKRYATRSYAVVTHCTHIREDPGSIPGSTILISVFSWFPEITPDDFWNGSLPIPSPIPLSCATYTIFNDHAVDETLSPTTNNFLWFKLQSDVIVPAPMVEWFSWGGFVHTVMN</sequence>
<protein>
    <submittedName>
        <fullName evidence="1">Uncharacterized protein</fullName>
    </submittedName>
</protein>
<organism evidence="1 2">
    <name type="scientific">Dryococelus australis</name>
    <dbReference type="NCBI Taxonomy" id="614101"/>
    <lineage>
        <taxon>Eukaryota</taxon>
        <taxon>Metazoa</taxon>
        <taxon>Ecdysozoa</taxon>
        <taxon>Arthropoda</taxon>
        <taxon>Hexapoda</taxon>
        <taxon>Insecta</taxon>
        <taxon>Pterygota</taxon>
        <taxon>Neoptera</taxon>
        <taxon>Polyneoptera</taxon>
        <taxon>Phasmatodea</taxon>
        <taxon>Verophasmatodea</taxon>
        <taxon>Anareolatae</taxon>
        <taxon>Phasmatidae</taxon>
        <taxon>Eurycanthinae</taxon>
        <taxon>Dryococelus</taxon>
    </lineage>
</organism>
<proteinExistence type="predicted"/>
<dbReference type="Proteomes" id="UP001159363">
    <property type="component" value="Chromosome 9"/>
</dbReference>
<gene>
    <name evidence="1" type="ORF">PR048_025402</name>
</gene>
<evidence type="ECO:0000313" key="1">
    <source>
        <dbReference type="EMBL" id="KAJ8874542.1"/>
    </source>
</evidence>
<keyword evidence="2" id="KW-1185">Reference proteome</keyword>
<evidence type="ECO:0000313" key="2">
    <source>
        <dbReference type="Proteomes" id="UP001159363"/>
    </source>
</evidence>
<name>A0ABQ9GR84_9NEOP</name>
<reference evidence="1 2" key="1">
    <citation type="submission" date="2023-02" db="EMBL/GenBank/DDBJ databases">
        <title>LHISI_Scaffold_Assembly.</title>
        <authorList>
            <person name="Stuart O.P."/>
            <person name="Cleave R."/>
            <person name="Magrath M.J.L."/>
            <person name="Mikheyev A.S."/>
        </authorList>
    </citation>
    <scope>NUCLEOTIDE SEQUENCE [LARGE SCALE GENOMIC DNA]</scope>
    <source>
        <strain evidence="1">Daus_M_001</strain>
        <tissue evidence="1">Leg muscle</tissue>
    </source>
</reference>
<dbReference type="EMBL" id="JARBHB010000010">
    <property type="protein sequence ID" value="KAJ8874542.1"/>
    <property type="molecule type" value="Genomic_DNA"/>
</dbReference>